<gene>
    <name evidence="1" type="ORF">C3K47_18835</name>
</gene>
<reference evidence="1 2" key="1">
    <citation type="submission" date="2018-01" db="EMBL/GenBank/DDBJ databases">
        <authorList>
            <person name="Gaut B.S."/>
            <person name="Morton B.R."/>
            <person name="Clegg M.T."/>
            <person name="Duvall M.R."/>
        </authorList>
    </citation>
    <scope>NUCLEOTIDE SEQUENCE [LARGE SCALE GENOMIC DNA]</scope>
    <source>
        <strain evidence="1 2">HR-AV</strain>
    </source>
</reference>
<evidence type="ECO:0000313" key="1">
    <source>
        <dbReference type="EMBL" id="POY34693.1"/>
    </source>
</evidence>
<name>A0A2S4ZXT1_9SPHI</name>
<dbReference type="AlphaFoldDB" id="A0A2S4ZXT1"/>
<protein>
    <submittedName>
        <fullName evidence="1">Uncharacterized protein</fullName>
    </submittedName>
</protein>
<dbReference type="Proteomes" id="UP000236893">
    <property type="component" value="Unassembled WGS sequence"/>
</dbReference>
<keyword evidence="2" id="KW-1185">Reference proteome</keyword>
<accession>A0A2S4ZXT1</accession>
<proteinExistence type="predicted"/>
<evidence type="ECO:0000313" key="2">
    <source>
        <dbReference type="Proteomes" id="UP000236893"/>
    </source>
</evidence>
<comment type="caution">
    <text evidence="1">The sequence shown here is derived from an EMBL/GenBank/DDBJ whole genome shotgun (WGS) entry which is preliminary data.</text>
</comment>
<organism evidence="1 2">
    <name type="scientific">Solitalea longa</name>
    <dbReference type="NCBI Taxonomy" id="2079460"/>
    <lineage>
        <taxon>Bacteria</taxon>
        <taxon>Pseudomonadati</taxon>
        <taxon>Bacteroidota</taxon>
        <taxon>Sphingobacteriia</taxon>
        <taxon>Sphingobacteriales</taxon>
        <taxon>Sphingobacteriaceae</taxon>
        <taxon>Solitalea</taxon>
    </lineage>
</organism>
<sequence>MKISIALSRQVQLNFAWGHFENENLTVSMKIFQKNGIKSKTTFVLKFTGTQVVKVKLKLNKKMSLDA</sequence>
<dbReference type="EMBL" id="PQVF01000020">
    <property type="protein sequence ID" value="POY34693.1"/>
    <property type="molecule type" value="Genomic_DNA"/>
</dbReference>